<evidence type="ECO:0000256" key="1">
    <source>
        <dbReference type="ARBA" id="ARBA00006800"/>
    </source>
</evidence>
<feature type="compositionally biased region" description="Basic and acidic residues" evidence="3">
    <location>
        <begin position="35"/>
        <end position="46"/>
    </location>
</feature>
<name>A0A077WXU5_9FUNG</name>
<dbReference type="InterPro" id="IPR013730">
    <property type="entry name" value="Fyv7/TAP26"/>
</dbReference>
<dbReference type="PANTHER" id="PTHR41805:SF1">
    <property type="entry name" value="RRNA-PROCESSING PROTEIN FYV7"/>
    <property type="match status" value="1"/>
</dbReference>
<organism evidence="4">
    <name type="scientific">Lichtheimia ramosa</name>
    <dbReference type="NCBI Taxonomy" id="688394"/>
    <lineage>
        <taxon>Eukaryota</taxon>
        <taxon>Fungi</taxon>
        <taxon>Fungi incertae sedis</taxon>
        <taxon>Mucoromycota</taxon>
        <taxon>Mucoromycotina</taxon>
        <taxon>Mucoromycetes</taxon>
        <taxon>Mucorales</taxon>
        <taxon>Lichtheimiaceae</taxon>
        <taxon>Lichtheimia</taxon>
    </lineage>
</organism>
<feature type="compositionally biased region" description="Basic residues" evidence="3">
    <location>
        <begin position="25"/>
        <end position="34"/>
    </location>
</feature>
<evidence type="ECO:0000256" key="2">
    <source>
        <dbReference type="ARBA" id="ARBA00018780"/>
    </source>
</evidence>
<dbReference type="EMBL" id="LK023357">
    <property type="protein sequence ID" value="CDS12070.1"/>
    <property type="molecule type" value="Genomic_DNA"/>
</dbReference>
<feature type="region of interest" description="Disordered" evidence="3">
    <location>
        <begin position="1"/>
        <end position="46"/>
    </location>
</feature>
<feature type="compositionally biased region" description="Basic and acidic residues" evidence="3">
    <location>
        <begin position="120"/>
        <end position="161"/>
    </location>
</feature>
<dbReference type="Pfam" id="PF08524">
    <property type="entry name" value="rRNA_processing"/>
    <property type="match status" value="1"/>
</dbReference>
<dbReference type="PANTHER" id="PTHR41805">
    <property type="entry name" value="EXPRESSED PROTEIN"/>
    <property type="match status" value="1"/>
</dbReference>
<gene>
    <name evidence="4" type="ORF">LRAMOSA04265</name>
</gene>
<accession>A0A077WXU5</accession>
<evidence type="ECO:0000313" key="4">
    <source>
        <dbReference type="EMBL" id="CDS12070.1"/>
    </source>
</evidence>
<feature type="compositionally biased region" description="Polar residues" evidence="3">
    <location>
        <begin position="65"/>
        <end position="76"/>
    </location>
</feature>
<dbReference type="AlphaFoldDB" id="A0A077WXU5"/>
<evidence type="ECO:0000256" key="3">
    <source>
        <dbReference type="SAM" id="MobiDB-lite"/>
    </source>
</evidence>
<protein>
    <recommendedName>
        <fullName evidence="2">rRNA-processing protein FYV7</fullName>
    </recommendedName>
</protein>
<sequence length="188" mass="22616">MPPKRPLNPHERKVKKRKNELIHKAQVKRKYHKQIQKDNFDQDTPDYVKEIFGERTIDDEGNIVEYNNGQKSAPSKTDQDDRVFYLDESSSDESDEEDKGKAKKKKTEKTRKPNPFKSEIQQKEQRIKSVQEEQKRRQRERDDREYEKRKYYKQRERERGRLMSKTKKGQPNMAAQVDHLLSKIQKGL</sequence>
<feature type="region of interest" description="Disordered" evidence="3">
    <location>
        <begin position="65"/>
        <end position="188"/>
    </location>
</feature>
<comment type="similarity">
    <text evidence="1">Belongs to the FYV7 family.</text>
</comment>
<proteinExistence type="inferred from homology"/>
<feature type="compositionally biased region" description="Basic residues" evidence="3">
    <location>
        <begin position="101"/>
        <end position="114"/>
    </location>
</feature>
<reference evidence="4" key="1">
    <citation type="journal article" date="2014" name="Genome Announc.">
        <title>De novo whole-genome sequence and genome annotation of Lichtheimia ramosa.</title>
        <authorList>
            <person name="Linde J."/>
            <person name="Schwartze V."/>
            <person name="Binder U."/>
            <person name="Lass-Florl C."/>
            <person name="Voigt K."/>
            <person name="Horn F."/>
        </authorList>
    </citation>
    <scope>NUCLEOTIDE SEQUENCE</scope>
    <source>
        <strain evidence="4">JMRC FSU:6197</strain>
    </source>
</reference>
<dbReference type="OrthoDB" id="2135053at2759"/>